<dbReference type="PRINTS" id="PR00083">
    <property type="entry name" value="HOLDHDRGNASE"/>
</dbReference>
<comment type="cofactor">
    <cofactor evidence="3">
        <name>Zn(2+)</name>
        <dbReference type="ChEBI" id="CHEBI:29105"/>
    </cofactor>
</comment>
<dbReference type="AlphaFoldDB" id="A0AA38LQQ3"/>
<evidence type="ECO:0000256" key="2">
    <source>
        <dbReference type="ARBA" id="ARBA00001460"/>
    </source>
</evidence>
<keyword evidence="8 19" id="KW-0028">Amino-acid biosynthesis</keyword>
<comment type="catalytic activity">
    <reaction evidence="2 19">
        <text>1-(5-phospho-beta-D-ribosyl)-ATP + H2O = 1-(5-phospho-beta-D-ribosyl)-5'-AMP + diphosphate + H(+)</text>
        <dbReference type="Rhea" id="RHEA:22828"/>
        <dbReference type="ChEBI" id="CHEBI:15377"/>
        <dbReference type="ChEBI" id="CHEBI:15378"/>
        <dbReference type="ChEBI" id="CHEBI:33019"/>
        <dbReference type="ChEBI" id="CHEBI:59457"/>
        <dbReference type="ChEBI" id="CHEBI:73183"/>
        <dbReference type="EC" id="3.6.1.31"/>
    </reaction>
</comment>
<dbReference type="FunFam" id="3.10.20.810:FF:000002">
    <property type="entry name" value="Histidine biosynthesis trifunctional protein"/>
    <property type="match status" value="1"/>
</dbReference>
<comment type="pathway">
    <text evidence="4">Amino-acid biosynthesis; L-histidine biosynthesis; L-histidine from 5-phospho-alpha-D-ribose 1-diphosphate: step 9/9.</text>
</comment>
<evidence type="ECO:0000256" key="8">
    <source>
        <dbReference type="ARBA" id="ARBA00022605"/>
    </source>
</evidence>
<feature type="domain" description="Phosphoribosyl-AMP cyclohydrolase" evidence="21">
    <location>
        <begin position="193"/>
        <end position="264"/>
    </location>
</feature>
<dbReference type="Proteomes" id="UP001164286">
    <property type="component" value="Unassembled WGS sequence"/>
</dbReference>
<keyword evidence="23" id="KW-1185">Reference proteome</keyword>
<evidence type="ECO:0000256" key="10">
    <source>
        <dbReference type="ARBA" id="ARBA00022741"/>
    </source>
</evidence>
<evidence type="ECO:0000256" key="16">
    <source>
        <dbReference type="ARBA" id="ARBA00023102"/>
    </source>
</evidence>
<evidence type="ECO:0000256" key="17">
    <source>
        <dbReference type="ARBA" id="ARBA00023268"/>
    </source>
</evidence>
<dbReference type="InterPro" id="IPR021130">
    <property type="entry name" value="PRib-ATP_PPHydrolase-like"/>
</dbReference>
<dbReference type="InterPro" id="IPR016161">
    <property type="entry name" value="Ald_DH/histidinol_DH"/>
</dbReference>
<comment type="catalytic activity">
    <reaction evidence="1 19">
        <text>1-(5-phospho-beta-D-ribosyl)-5'-AMP + H2O = 1-(5-phospho-beta-D-ribosyl)-5-[(5-phospho-beta-D-ribosylamino)methylideneamino]imidazole-4-carboxamide</text>
        <dbReference type="Rhea" id="RHEA:20049"/>
        <dbReference type="ChEBI" id="CHEBI:15377"/>
        <dbReference type="ChEBI" id="CHEBI:58435"/>
        <dbReference type="ChEBI" id="CHEBI:59457"/>
        <dbReference type="EC" id="3.5.4.19"/>
    </reaction>
</comment>
<keyword evidence="9" id="KW-0479">Metal-binding</keyword>
<dbReference type="FunFam" id="3.40.50.1980:FF:000001">
    <property type="entry name" value="Histidinol dehydrogenase"/>
    <property type="match status" value="1"/>
</dbReference>
<dbReference type="Gene3D" id="1.10.287.1080">
    <property type="entry name" value="MazG-like"/>
    <property type="match status" value="1"/>
</dbReference>
<evidence type="ECO:0000256" key="12">
    <source>
        <dbReference type="ARBA" id="ARBA00022833"/>
    </source>
</evidence>
<evidence type="ECO:0000256" key="11">
    <source>
        <dbReference type="ARBA" id="ARBA00022801"/>
    </source>
</evidence>
<evidence type="ECO:0000256" key="15">
    <source>
        <dbReference type="ARBA" id="ARBA00023027"/>
    </source>
</evidence>
<dbReference type="GO" id="GO:0004635">
    <property type="term" value="F:phosphoribosyl-AMP cyclohydrolase activity"/>
    <property type="evidence" value="ECO:0007669"/>
    <property type="project" value="UniProtKB-UniRule"/>
</dbReference>
<dbReference type="GO" id="GO:0051287">
    <property type="term" value="F:NAD binding"/>
    <property type="evidence" value="ECO:0007669"/>
    <property type="project" value="UniProtKB-UniRule"/>
</dbReference>
<dbReference type="SUPFAM" id="SSF141734">
    <property type="entry name" value="HisI-like"/>
    <property type="match status" value="1"/>
</dbReference>
<comment type="similarity">
    <text evidence="7 19">In the C-terminal section; belongs to the histidinol dehydrogenase family.</text>
</comment>
<keyword evidence="13 19" id="KW-0067">ATP-binding</keyword>
<dbReference type="Gene3D" id="3.40.50.1980">
    <property type="entry name" value="Nitrogenase molybdenum iron protein domain"/>
    <property type="match status" value="2"/>
</dbReference>
<dbReference type="InterPro" id="IPR016298">
    <property type="entry name" value="Histidine_synth_trifunct"/>
</dbReference>
<name>A0AA38LQQ3_9TREE</name>
<dbReference type="FunFam" id="1.20.5.1300:FF:000002">
    <property type="entry name" value="Histidinol dehydrogenase, chloroplastic"/>
    <property type="match status" value="1"/>
</dbReference>
<dbReference type="PROSITE" id="PS00611">
    <property type="entry name" value="HISOL_DEHYDROGENASE"/>
    <property type="match status" value="1"/>
</dbReference>
<dbReference type="PIRSF" id="PIRSF001257">
    <property type="entry name" value="His_trifunctional"/>
    <property type="match status" value="1"/>
</dbReference>
<dbReference type="GO" id="GO:0046872">
    <property type="term" value="F:metal ion binding"/>
    <property type="evidence" value="ECO:0007669"/>
    <property type="project" value="UniProtKB-KW"/>
</dbReference>
<dbReference type="EC" id="3.6.1.31" evidence="19"/>
<dbReference type="SUPFAM" id="SSF101386">
    <property type="entry name" value="all-alpha NTP pyrophosphatases"/>
    <property type="match status" value="1"/>
</dbReference>
<dbReference type="Gene3D" id="3.10.20.810">
    <property type="entry name" value="Phosphoribosyl-AMP cyclohydrolase"/>
    <property type="match status" value="1"/>
</dbReference>
<dbReference type="GO" id="GO:0004636">
    <property type="term" value="F:phosphoribosyl-ATP diphosphatase activity"/>
    <property type="evidence" value="ECO:0007669"/>
    <property type="project" value="UniProtKB-UniRule"/>
</dbReference>
<dbReference type="PANTHER" id="PTHR21256:SF2">
    <property type="entry name" value="HISTIDINE BIOSYNTHESIS TRIFUNCTIONAL PROTEIN"/>
    <property type="match status" value="1"/>
</dbReference>
<evidence type="ECO:0000256" key="4">
    <source>
        <dbReference type="ARBA" id="ARBA00004940"/>
    </source>
</evidence>
<sequence>MAPFIPLIDPSSPPLIASLAVLGPLLIPSGLLRAVLSTLPAGKSYYVLVEEGEDIISILDAGASRVIVSAAQAEEVRSSVSGDRLIVRSDGGGDAKGYAGLFYSGATPPEKISGDLEILYQSTSTSPSDILEMTKSRPDLTPVVPSTLLTSSSTTTSHLSISDLLLARLVSDRPDGLFPTVVTSATNHRSLGLVYSSAESIAETIKTGRGVYQSRKHGLWRKGETSGATQEIVSIRADCDTDALLYEVIQHGSGFCHLPQPTCFGELSGLAKLESTLTSRMAQAPEGSYTKRLFTDEKLLRAKVLEEAQELCDAESKEEVAFEMADLVYFALARCVSKGVSMADVERALDAKSLKVSRRQGDAKSAFEAKTVTPSSKPTEPVPSSFPTATPSSEPPIKMRSVTLSNLSTAETKALLLRPVLNSLSMIDKVKPIVARVRTEGDAGLKAMTKQFDKADLTSNILLPPFATPSADVLSPNVREAIDAAYENVRKFHAAQVDGKVLEVETMPGIVCSRFARPIARVGIYVPGGTAVLPSTAIMLGVPAQVAGCKEIVLATPPRPDGSISPEVLYVAKLAGVTCILKAGGAQAVAAMAYGTDEVPKVDKIFGPGNQWVTAAKMLVQNDTDALVGIDMPAGPSEVLVIADKSANPVFVASDLLSQAEHGTDSQVVLVAIDLSDSLLREIELQIDEQARALPRVAIAKEAIKKSIIVKVGTLQEGMAFSNEYAPEHLILHLEDSKGAVGQVENAGSVFVGAFSPESCGDYASGTNHTLPTNGFARQFSGVNTLSFQKHITSQELTKEGLKRLGPVVITLAEREGLEAHANAVRVRLAAMDRE</sequence>
<reference evidence="22" key="1">
    <citation type="journal article" date="2022" name="G3 (Bethesda)">
        <title>High quality genome of the basidiomycete yeast Dioszegia hungarica PDD-24b-2 isolated from cloud water.</title>
        <authorList>
            <person name="Jarrige D."/>
            <person name="Haridas S."/>
            <person name="Bleykasten-Grosshans C."/>
            <person name="Joly M."/>
            <person name="Nadalig T."/>
            <person name="Sancelme M."/>
            <person name="Vuilleumier S."/>
            <person name="Grigoriev I.V."/>
            <person name="Amato P."/>
            <person name="Bringel F."/>
        </authorList>
    </citation>
    <scope>NUCLEOTIDE SEQUENCE</scope>
    <source>
        <strain evidence="22">PDD-24b-2</strain>
    </source>
</reference>
<dbReference type="Pfam" id="PF01503">
    <property type="entry name" value="PRA-PH"/>
    <property type="match status" value="1"/>
</dbReference>
<evidence type="ECO:0000256" key="19">
    <source>
        <dbReference type="PIRNR" id="PIRNR001257"/>
    </source>
</evidence>
<dbReference type="Pfam" id="PF00815">
    <property type="entry name" value="Histidinol_dh"/>
    <property type="match status" value="1"/>
</dbReference>
<evidence type="ECO:0000256" key="5">
    <source>
        <dbReference type="ARBA" id="ARBA00005169"/>
    </source>
</evidence>
<evidence type="ECO:0000256" key="3">
    <source>
        <dbReference type="ARBA" id="ARBA00001947"/>
    </source>
</evidence>
<keyword evidence="12" id="KW-0862">Zinc</keyword>
<comment type="pathway">
    <text evidence="5">Amino-acid biosynthesis; L-histidine biosynthesis; L-histidine from 5-phospho-alpha-D-ribose 1-diphosphate: step 3/9.</text>
</comment>
<dbReference type="HAMAP" id="MF_01024">
    <property type="entry name" value="HisD"/>
    <property type="match status" value="1"/>
</dbReference>
<dbReference type="InterPro" id="IPR008179">
    <property type="entry name" value="HisE"/>
</dbReference>
<evidence type="ECO:0000256" key="9">
    <source>
        <dbReference type="ARBA" id="ARBA00022723"/>
    </source>
</evidence>
<evidence type="ECO:0000313" key="23">
    <source>
        <dbReference type="Proteomes" id="UP001164286"/>
    </source>
</evidence>
<keyword evidence="15 19" id="KW-0520">NAD</keyword>
<dbReference type="EC" id="1.1.1.23" evidence="19"/>
<dbReference type="GO" id="GO:0005524">
    <property type="term" value="F:ATP binding"/>
    <property type="evidence" value="ECO:0007669"/>
    <property type="project" value="UniProtKB-UniRule"/>
</dbReference>
<dbReference type="GO" id="GO:0004399">
    <property type="term" value="F:histidinol dehydrogenase activity"/>
    <property type="evidence" value="ECO:0007669"/>
    <property type="project" value="UniProtKB-UniRule"/>
</dbReference>
<evidence type="ECO:0000256" key="13">
    <source>
        <dbReference type="ARBA" id="ARBA00022840"/>
    </source>
</evidence>
<dbReference type="InterPro" id="IPR012131">
    <property type="entry name" value="Hstdl_DH"/>
</dbReference>
<evidence type="ECO:0000256" key="20">
    <source>
        <dbReference type="SAM" id="MobiDB-lite"/>
    </source>
</evidence>
<evidence type="ECO:0000313" key="22">
    <source>
        <dbReference type="EMBL" id="KAI9631828.1"/>
    </source>
</evidence>
<dbReference type="GeneID" id="77725596"/>
<dbReference type="EC" id="3.5.4.19" evidence="19"/>
<organism evidence="22 23">
    <name type="scientific">Dioszegia hungarica</name>
    <dbReference type="NCBI Taxonomy" id="4972"/>
    <lineage>
        <taxon>Eukaryota</taxon>
        <taxon>Fungi</taxon>
        <taxon>Dikarya</taxon>
        <taxon>Basidiomycota</taxon>
        <taxon>Agaricomycotina</taxon>
        <taxon>Tremellomycetes</taxon>
        <taxon>Tremellales</taxon>
        <taxon>Bulleribasidiaceae</taxon>
        <taxon>Dioszegia</taxon>
    </lineage>
</organism>
<keyword evidence="10 19" id="KW-0547">Nucleotide-binding</keyword>
<evidence type="ECO:0000256" key="7">
    <source>
        <dbReference type="ARBA" id="ARBA00008260"/>
    </source>
</evidence>
<dbReference type="CDD" id="cd06572">
    <property type="entry name" value="Histidinol_dh"/>
    <property type="match status" value="1"/>
</dbReference>
<dbReference type="NCBIfam" id="TIGR03188">
    <property type="entry name" value="histidine_hisI"/>
    <property type="match status" value="1"/>
</dbReference>
<evidence type="ECO:0000256" key="1">
    <source>
        <dbReference type="ARBA" id="ARBA00000024"/>
    </source>
</evidence>
<evidence type="ECO:0000259" key="21">
    <source>
        <dbReference type="Pfam" id="PF01502"/>
    </source>
</evidence>
<dbReference type="Pfam" id="PF01502">
    <property type="entry name" value="PRA-CH"/>
    <property type="match status" value="1"/>
</dbReference>
<dbReference type="GO" id="GO:0005829">
    <property type="term" value="C:cytosol"/>
    <property type="evidence" value="ECO:0007669"/>
    <property type="project" value="TreeGrafter"/>
</dbReference>
<accession>A0AA38LQQ3</accession>
<proteinExistence type="inferred from homology"/>
<dbReference type="GO" id="GO:0000105">
    <property type="term" value="P:L-histidine biosynthetic process"/>
    <property type="evidence" value="ECO:0007669"/>
    <property type="project" value="UniProtKB-UniRule"/>
</dbReference>
<comment type="catalytic activity">
    <reaction evidence="18 19">
        <text>L-histidinol + 2 NAD(+) + H2O = L-histidine + 2 NADH + 3 H(+)</text>
        <dbReference type="Rhea" id="RHEA:20641"/>
        <dbReference type="ChEBI" id="CHEBI:15377"/>
        <dbReference type="ChEBI" id="CHEBI:15378"/>
        <dbReference type="ChEBI" id="CHEBI:57540"/>
        <dbReference type="ChEBI" id="CHEBI:57595"/>
        <dbReference type="ChEBI" id="CHEBI:57699"/>
        <dbReference type="ChEBI" id="CHEBI:57945"/>
        <dbReference type="EC" id="1.1.1.23"/>
    </reaction>
</comment>
<dbReference type="FunFam" id="3.40.50.1980:FF:000050">
    <property type="entry name" value="Histidine biosynthesis trifunctional protein"/>
    <property type="match status" value="1"/>
</dbReference>
<dbReference type="PANTHER" id="PTHR21256">
    <property type="entry name" value="HISTIDINOL DEHYDROGENASE HDH"/>
    <property type="match status" value="1"/>
</dbReference>
<comment type="caution">
    <text evidence="22">The sequence shown here is derived from an EMBL/GenBank/DDBJ whole genome shotgun (WGS) entry which is preliminary data.</text>
</comment>
<evidence type="ECO:0000256" key="6">
    <source>
        <dbReference type="ARBA" id="ARBA00005204"/>
    </source>
</evidence>
<keyword evidence="11 19" id="KW-0378">Hydrolase</keyword>
<dbReference type="FunFam" id="1.10.287.1080:FF:000002">
    <property type="entry name" value="Histidine biosynthesis bifunctional protein HisIE"/>
    <property type="match status" value="1"/>
</dbReference>
<keyword evidence="16 19" id="KW-0368">Histidine biosynthesis</keyword>
<evidence type="ECO:0000256" key="18">
    <source>
        <dbReference type="ARBA" id="ARBA00049489"/>
    </source>
</evidence>
<feature type="region of interest" description="Disordered" evidence="20">
    <location>
        <begin position="365"/>
        <end position="397"/>
    </location>
</feature>
<dbReference type="SUPFAM" id="SSF53720">
    <property type="entry name" value="ALDH-like"/>
    <property type="match status" value="1"/>
</dbReference>
<dbReference type="InterPro" id="IPR002496">
    <property type="entry name" value="PRib_AMP_CycHydrolase_dom"/>
</dbReference>
<protein>
    <recommendedName>
        <fullName evidence="19">Histidine biosynthesis trifunctional protein</fullName>
    </recommendedName>
    <domain>
        <recommendedName>
            <fullName evidence="19">Phosphoribosyl-AMP cyclohydrolase</fullName>
            <ecNumber evidence="19">3.5.4.19</ecNumber>
        </recommendedName>
    </domain>
    <domain>
        <recommendedName>
            <fullName evidence="19">Phosphoribosyl-ATP pyrophosphohydrolase</fullName>
            <ecNumber evidence="19">3.6.1.31</ecNumber>
        </recommendedName>
    </domain>
    <domain>
        <recommendedName>
            <fullName evidence="19">Histidinol dehydrogenase</fullName>
            <shortName evidence="19">HDH</shortName>
            <ecNumber evidence="19">1.1.1.23</ecNumber>
        </recommendedName>
    </domain>
</protein>
<dbReference type="NCBIfam" id="TIGR00069">
    <property type="entry name" value="hisD"/>
    <property type="match status" value="1"/>
</dbReference>
<keyword evidence="17" id="KW-0511">Multifunctional enzyme</keyword>
<dbReference type="RefSeq" id="XP_052941605.1">
    <property type="nucleotide sequence ID" value="XM_053086395.1"/>
</dbReference>
<comment type="pathway">
    <text evidence="6">Amino-acid biosynthesis; L-histidine biosynthesis; L-histidine from 5-phospho-alpha-D-ribose 1-diphosphate: step 2/9.</text>
</comment>
<dbReference type="Gene3D" id="1.20.5.1300">
    <property type="match status" value="1"/>
</dbReference>
<keyword evidence="14 19" id="KW-0560">Oxidoreductase</keyword>
<dbReference type="CDD" id="cd11546">
    <property type="entry name" value="NTP-PPase_His4"/>
    <property type="match status" value="1"/>
</dbReference>
<dbReference type="InterPro" id="IPR001692">
    <property type="entry name" value="Histidinol_DH_CS"/>
</dbReference>
<evidence type="ECO:0000256" key="14">
    <source>
        <dbReference type="ARBA" id="ARBA00023002"/>
    </source>
</evidence>
<gene>
    <name evidence="22" type="ORF">MKK02DRAFT_21307</name>
</gene>
<dbReference type="EMBL" id="JAKWFO010000016">
    <property type="protein sequence ID" value="KAI9631828.1"/>
    <property type="molecule type" value="Genomic_DNA"/>
</dbReference>
<dbReference type="InterPro" id="IPR038019">
    <property type="entry name" value="PRib_AMP_CycHydrolase_sf"/>
</dbReference>